<dbReference type="OrthoDB" id="9764149at2"/>
<feature type="region of interest" description="Disordered" evidence="9">
    <location>
        <begin position="724"/>
        <end position="768"/>
    </location>
</feature>
<dbReference type="NCBIfam" id="TIGR02063">
    <property type="entry name" value="RNase_R"/>
    <property type="match status" value="1"/>
</dbReference>
<dbReference type="FunFam" id="2.40.50.140:FF:000213">
    <property type="entry name" value="Ribonuclease R"/>
    <property type="match status" value="1"/>
</dbReference>
<dbReference type="PROSITE" id="PS50126">
    <property type="entry name" value="S1"/>
    <property type="match status" value="1"/>
</dbReference>
<dbReference type="Pfam" id="PF00575">
    <property type="entry name" value="S1"/>
    <property type="match status" value="1"/>
</dbReference>
<feature type="compositionally biased region" description="Basic and acidic residues" evidence="9">
    <location>
        <begin position="749"/>
        <end position="759"/>
    </location>
</feature>
<dbReference type="InterPro" id="IPR040476">
    <property type="entry name" value="CSD2"/>
</dbReference>
<dbReference type="PANTHER" id="PTHR23355">
    <property type="entry name" value="RIBONUCLEASE"/>
    <property type="match status" value="1"/>
</dbReference>
<dbReference type="GO" id="GO:0005829">
    <property type="term" value="C:cytosol"/>
    <property type="evidence" value="ECO:0007669"/>
    <property type="project" value="TreeGrafter"/>
</dbReference>
<protein>
    <recommendedName>
        <fullName evidence="8">Ribonuclease R</fullName>
        <shortName evidence="8">RNase R</shortName>
        <ecNumber evidence="8">3.1.13.1</ecNumber>
    </recommendedName>
</protein>
<dbReference type="HAMAP" id="MF_01895">
    <property type="entry name" value="RNase_R"/>
    <property type="match status" value="1"/>
</dbReference>
<dbReference type="PROSITE" id="PS01175">
    <property type="entry name" value="RIBONUCLEASE_II"/>
    <property type="match status" value="1"/>
</dbReference>
<dbReference type="SMART" id="SM00955">
    <property type="entry name" value="RNB"/>
    <property type="match status" value="1"/>
</dbReference>
<comment type="subcellular location">
    <subcellularLocation>
        <location evidence="2 8">Cytoplasm</location>
    </subcellularLocation>
</comment>
<comment type="catalytic activity">
    <reaction evidence="1 8">
        <text>Exonucleolytic cleavage in the 3'- to 5'-direction to yield nucleoside 5'-phosphates.</text>
        <dbReference type="EC" id="3.1.13.1"/>
    </reaction>
</comment>
<evidence type="ECO:0000256" key="5">
    <source>
        <dbReference type="ARBA" id="ARBA00022801"/>
    </source>
</evidence>
<dbReference type="EMBL" id="QGKL01000012">
    <property type="protein sequence ID" value="PWQ98421.1"/>
    <property type="molecule type" value="Genomic_DNA"/>
</dbReference>
<dbReference type="InterPro" id="IPR013223">
    <property type="entry name" value="RNase_B_OB_dom"/>
</dbReference>
<proteinExistence type="inferred from homology"/>
<comment type="caution">
    <text evidence="11">The sequence shown here is derived from an EMBL/GenBank/DDBJ whole genome shotgun (WGS) entry which is preliminary data.</text>
</comment>
<dbReference type="EC" id="3.1.13.1" evidence="8"/>
<evidence type="ECO:0000256" key="1">
    <source>
        <dbReference type="ARBA" id="ARBA00001849"/>
    </source>
</evidence>
<name>A0A317CJQ8_9GAMM</name>
<evidence type="ECO:0000256" key="9">
    <source>
        <dbReference type="SAM" id="MobiDB-lite"/>
    </source>
</evidence>
<feature type="domain" description="S1 motif" evidence="10">
    <location>
        <begin position="645"/>
        <end position="726"/>
    </location>
</feature>
<dbReference type="InterPro" id="IPR011129">
    <property type="entry name" value="CSD"/>
</dbReference>
<dbReference type="SMART" id="SM00357">
    <property type="entry name" value="CSP"/>
    <property type="match status" value="1"/>
</dbReference>
<evidence type="ECO:0000256" key="6">
    <source>
        <dbReference type="ARBA" id="ARBA00022839"/>
    </source>
</evidence>
<dbReference type="SMART" id="SM00316">
    <property type="entry name" value="S1"/>
    <property type="match status" value="1"/>
</dbReference>
<dbReference type="PANTHER" id="PTHR23355:SF9">
    <property type="entry name" value="DIS3-LIKE EXONUCLEASE 2"/>
    <property type="match status" value="1"/>
</dbReference>
<dbReference type="Pfam" id="PF00773">
    <property type="entry name" value="RNB"/>
    <property type="match status" value="1"/>
</dbReference>
<dbReference type="AlphaFoldDB" id="A0A317CJQ8"/>
<dbReference type="Pfam" id="PF17876">
    <property type="entry name" value="CSD2"/>
    <property type="match status" value="1"/>
</dbReference>
<keyword evidence="3 8" id="KW-0963">Cytoplasm</keyword>
<dbReference type="GO" id="GO:0006402">
    <property type="term" value="P:mRNA catabolic process"/>
    <property type="evidence" value="ECO:0007669"/>
    <property type="project" value="TreeGrafter"/>
</dbReference>
<comment type="similarity">
    <text evidence="8">Belongs to the RNR ribonuclease family. RNase R subfamily.</text>
</comment>
<evidence type="ECO:0000256" key="2">
    <source>
        <dbReference type="ARBA" id="ARBA00004496"/>
    </source>
</evidence>
<dbReference type="SUPFAM" id="SSF50249">
    <property type="entry name" value="Nucleic acid-binding proteins"/>
    <property type="match status" value="4"/>
</dbReference>
<dbReference type="Gene3D" id="2.40.50.140">
    <property type="entry name" value="Nucleic acid-binding proteins"/>
    <property type="match status" value="3"/>
</dbReference>
<keyword evidence="7 8" id="KW-0694">RNA-binding</keyword>
<dbReference type="Proteomes" id="UP000245506">
    <property type="component" value="Unassembled WGS sequence"/>
</dbReference>
<evidence type="ECO:0000313" key="12">
    <source>
        <dbReference type="Proteomes" id="UP000245506"/>
    </source>
</evidence>
<evidence type="ECO:0000313" key="11">
    <source>
        <dbReference type="EMBL" id="PWQ98421.1"/>
    </source>
</evidence>
<dbReference type="Pfam" id="PF08206">
    <property type="entry name" value="OB_RNB"/>
    <property type="match status" value="1"/>
</dbReference>
<dbReference type="InterPro" id="IPR001900">
    <property type="entry name" value="RNase_II/R"/>
</dbReference>
<evidence type="ECO:0000256" key="4">
    <source>
        <dbReference type="ARBA" id="ARBA00022722"/>
    </source>
</evidence>
<dbReference type="GO" id="GO:0003723">
    <property type="term" value="F:RNA binding"/>
    <property type="evidence" value="ECO:0007669"/>
    <property type="project" value="UniProtKB-UniRule"/>
</dbReference>
<feature type="compositionally biased region" description="Basic residues" evidence="9">
    <location>
        <begin position="735"/>
        <end position="748"/>
    </location>
</feature>
<dbReference type="InterPro" id="IPR004476">
    <property type="entry name" value="RNase_II/RNase_R"/>
</dbReference>
<dbReference type="InterPro" id="IPR003029">
    <property type="entry name" value="S1_domain"/>
</dbReference>
<dbReference type="Pfam" id="PF08461">
    <property type="entry name" value="WHD_RNase_R"/>
    <property type="match status" value="1"/>
</dbReference>
<keyword evidence="12" id="KW-1185">Reference proteome</keyword>
<gene>
    <name evidence="8 11" type="primary">rnr</name>
    <name evidence="11" type="ORF">DKT75_04670</name>
</gene>
<evidence type="ECO:0000256" key="7">
    <source>
        <dbReference type="ARBA" id="ARBA00022884"/>
    </source>
</evidence>
<dbReference type="InterPro" id="IPR022966">
    <property type="entry name" value="RNase_II/R_CS"/>
</dbReference>
<evidence type="ECO:0000259" key="10">
    <source>
        <dbReference type="PROSITE" id="PS50126"/>
    </source>
</evidence>
<sequence>MKYKDPHKAREAENYERPIASRELILKVLEESQAPLGFAELADLLEMLDDETRDPLKYRLRAMERDGQIIFNRRKQYVPVSKAELISGRISGHPDGFGFLIPDDSSDDLFLHGKQMRKAMHGDKVLCSVTGVDRKGRREGAIVEVLESNTEEVVGRYFVRGGVGFVEPDNKRITADVMIPPENSGKAKHGQIVSAALIEQPNTRQLAIGKVVEILGEHMAPGMEIDIALRSHDLPHEWNKDIYAETAKLGAEVVEADKEGRVDYRKMPLVTIDGEDSRDFDDAVYVERKGDNWKLVVAIADVSHYVPVGSALDQEAWNRGTSVYFPAQVIPMLPEEISNGLCSLNPQVDRLCMVCEAIIDNDGDVLSYEFKEGIMHSAARLTYTKVAAMLVDKDEALCSEYQHILPHLEDMYSLYHALRGARDERGSIDFETKETKIVFGKDRKIESIKPTERNDAHKIIEECMIAANVCAARYLKKHDMPALHRVHPEPTPENLEKVREFLNGVGLSLGGGVEPEPKDYARLLASVQGRSDAELIQTVLLRSLSRAKYSPVSSEKPEAARHFGLAQKDYAHFTSPIRRYPDLLVHRAIRHLIRDKKNTAANYTYSASDMAELGEHCSMAERRADDATRDVMAWLKAEYMLDKVGEVFDGFITAVTSFGLFVELKEVYVEGLVHVTSLKSDYYKFDPITHRMTGESSGRSFRLGDPITIQVARVDLDDRKIDFTLPGAADEDGKRKPKKSNTKAKPKSTTKDGKTSDGRKPKRKKRKS</sequence>
<organism evidence="11 12">
    <name type="scientific">Leucothrix arctica</name>
    <dbReference type="NCBI Taxonomy" id="1481894"/>
    <lineage>
        <taxon>Bacteria</taxon>
        <taxon>Pseudomonadati</taxon>
        <taxon>Pseudomonadota</taxon>
        <taxon>Gammaproteobacteria</taxon>
        <taxon>Thiotrichales</taxon>
        <taxon>Thiotrichaceae</taxon>
        <taxon>Leucothrix</taxon>
    </lineage>
</organism>
<keyword evidence="6 8" id="KW-0269">Exonuclease</keyword>
<dbReference type="CDD" id="cd04471">
    <property type="entry name" value="S1_RNase_R"/>
    <property type="match status" value="1"/>
</dbReference>
<comment type="function">
    <text evidence="8">3'-5' exoribonuclease that releases 5'-nucleoside monophosphates and is involved in maturation of structured RNAs.</text>
</comment>
<keyword evidence="5 8" id="KW-0378">Hydrolase</keyword>
<dbReference type="NCBIfam" id="TIGR00358">
    <property type="entry name" value="3_prime_RNase"/>
    <property type="match status" value="1"/>
</dbReference>
<dbReference type="InterPro" id="IPR013668">
    <property type="entry name" value="RNase_R_HTH_12"/>
</dbReference>
<accession>A0A317CJQ8</accession>
<dbReference type="InterPro" id="IPR050180">
    <property type="entry name" value="RNR_Ribonuclease"/>
</dbReference>
<dbReference type="InterPro" id="IPR011805">
    <property type="entry name" value="RNase_R"/>
</dbReference>
<dbReference type="RefSeq" id="WP_109822262.1">
    <property type="nucleotide sequence ID" value="NZ_QGKL01000012.1"/>
</dbReference>
<evidence type="ECO:0000256" key="3">
    <source>
        <dbReference type="ARBA" id="ARBA00022490"/>
    </source>
</evidence>
<reference evidence="11 12" key="1">
    <citation type="submission" date="2018-05" db="EMBL/GenBank/DDBJ databases">
        <title>Leucothrix arctica sp. nov., isolated from Arctic seawater.</title>
        <authorList>
            <person name="Choi A."/>
            <person name="Baek K."/>
        </authorList>
    </citation>
    <scope>NUCLEOTIDE SEQUENCE [LARGE SCALE GENOMIC DNA]</scope>
    <source>
        <strain evidence="11 12">IMCC9719</strain>
    </source>
</reference>
<dbReference type="InterPro" id="IPR012340">
    <property type="entry name" value="NA-bd_OB-fold"/>
</dbReference>
<keyword evidence="4 8" id="KW-0540">Nuclease</keyword>
<dbReference type="GO" id="GO:0008859">
    <property type="term" value="F:exoribonuclease II activity"/>
    <property type="evidence" value="ECO:0007669"/>
    <property type="project" value="UniProtKB-UniRule"/>
</dbReference>
<evidence type="ECO:0000256" key="8">
    <source>
        <dbReference type="HAMAP-Rule" id="MF_01895"/>
    </source>
</evidence>